<reference evidence="2 3" key="1">
    <citation type="submission" date="2017-11" db="EMBL/GenBank/DDBJ databases">
        <title>Genomic Encyclopedia of Archaeal and Bacterial Type Strains, Phase II (KMG-II): From Individual Species to Whole Genera.</title>
        <authorList>
            <person name="Goeker M."/>
        </authorList>
    </citation>
    <scope>NUCLEOTIDE SEQUENCE [LARGE SCALE GENOMIC DNA]</scope>
    <source>
        <strain evidence="2 3">DSM 28175</strain>
    </source>
</reference>
<dbReference type="PROSITE" id="PS51257">
    <property type="entry name" value="PROKAR_LIPOPROTEIN"/>
    <property type="match status" value="1"/>
</dbReference>
<protein>
    <submittedName>
        <fullName evidence="2">Tetratricopeptide repeat protein</fullName>
    </submittedName>
</protein>
<dbReference type="Gene3D" id="1.25.40.10">
    <property type="entry name" value="Tetratricopeptide repeat domain"/>
    <property type="match status" value="3"/>
</dbReference>
<dbReference type="Proteomes" id="UP000242687">
    <property type="component" value="Unassembled WGS sequence"/>
</dbReference>
<accession>A0A2H9VNA5</accession>
<dbReference type="EMBL" id="PGFJ01000002">
    <property type="protein sequence ID" value="PJJ79817.1"/>
    <property type="molecule type" value="Genomic_DNA"/>
</dbReference>
<keyword evidence="3" id="KW-1185">Reference proteome</keyword>
<name>A0A2H9VNA5_9SPHI</name>
<dbReference type="AlphaFoldDB" id="A0A2H9VNA5"/>
<organism evidence="2 3">
    <name type="scientific">Mucilaginibacter auburnensis</name>
    <dbReference type="NCBI Taxonomy" id="1457233"/>
    <lineage>
        <taxon>Bacteria</taxon>
        <taxon>Pseudomonadati</taxon>
        <taxon>Bacteroidota</taxon>
        <taxon>Sphingobacteriia</taxon>
        <taxon>Sphingobacteriales</taxon>
        <taxon>Sphingobacteriaceae</taxon>
        <taxon>Mucilaginibacter</taxon>
    </lineage>
</organism>
<dbReference type="SUPFAM" id="SSF48452">
    <property type="entry name" value="TPR-like"/>
    <property type="match status" value="1"/>
</dbReference>
<evidence type="ECO:0000313" key="3">
    <source>
        <dbReference type="Proteomes" id="UP000242687"/>
    </source>
</evidence>
<evidence type="ECO:0000313" key="2">
    <source>
        <dbReference type="EMBL" id="PJJ79817.1"/>
    </source>
</evidence>
<gene>
    <name evidence="2" type="ORF">CLV57_2956</name>
</gene>
<comment type="caution">
    <text evidence="2">The sequence shown here is derived from an EMBL/GenBank/DDBJ whole genome shotgun (WGS) entry which is preliminary data.</text>
</comment>
<proteinExistence type="predicted"/>
<feature type="region of interest" description="Disordered" evidence="1">
    <location>
        <begin position="800"/>
        <end position="829"/>
    </location>
</feature>
<sequence length="1013" mass="114360">MLLNRADTLRRIHKITINKRFAFCLIILVLAIAGCTLQKKTGFNRVLQNITAHYNLLFNANELLNQKQADYAAGFVDDYQQILAVYPDTIAHSDAVDKDIDDVIIKANKIINEKEQSKYLGDAYLVIGKANYLAGSYFNAVEFFNYVIRSFPARADLKQQAFTWKARALLYQHYNEEAAVALDSAMHNLYPKKLNPAEVYAAQLQYDINTQEYEHAEEMAKQAIATVKQKQLKLRWIYILGQLQELNNKNADAIANYTRIVKSNAPFEMAFNASLNRIRIQDMHDGVKLDRIGLLLSLLKNNSNADFKDQIYYHVADLYHRAHDLPNAIKYYNLSVKSSTKNQNQKGLSYLAIADINFKERGDYITAKNYYDSVVANLSPLYPGYKQIKLKSNNLQLLVDKLKIISFEDTLQMLAKLDEDTRAAKIDAMVSNEIQRGQNLNNTVQANALTGNAAQIPPDNVTASTGSTFYFYNSAAVSKGYNDFKVKWGNRKLEDNWRVSQRAATVPANSTTTAIAGDPDALAANLPKNDMTAPVAAYRQNIMQNLPLTADQLIQSNQRVYSAYLEMANFYRDILDDKNEAIANYVLLINRYPDNPNNAEVYYDLYRMYFDSNKQLSDQYKNRLLAAYPQSIFAKVILDPNYADKVNDKDTQLKTVYNSLFNLYQRKKFAEVITKIDSLQPLFAEHPLAPQIKYLRTIAAGHRQQLAPFETSLQDIIKTYPQDKLITPLAQQHMDYINANRLTLAAMPVVLTNDDVDEIIFSSPIANKKETPFNRNRVAPVVQQTRIDPLAQKPVVPPPAIKTPATLPAQKPNQPAAVKKDSTAIAQKPVTPPAVQPEIIKKDTVVTIAKPVFTQPVIAAQPKADSAVTATSPQVKKDTMATVVPTKPKFVSNLFNERDSTHYFYVINVSTGTQDLSSSRFGIGQFNRGTYKLNSIVHRLKFAGPNNQLIFVGPFNSQAAAKAYARAITPLLPEIMKVAKDKYSFFIITQENLNKLADKNLLDSYVNYYEQTF</sequence>
<dbReference type="InterPro" id="IPR011990">
    <property type="entry name" value="TPR-like_helical_dom_sf"/>
</dbReference>
<evidence type="ECO:0000256" key="1">
    <source>
        <dbReference type="SAM" id="MobiDB-lite"/>
    </source>
</evidence>